<dbReference type="OrthoDB" id="9787053at2"/>
<dbReference type="eggNOG" id="COG2854">
    <property type="taxonomic scope" value="Bacteria"/>
</dbReference>
<reference evidence="1 2" key="2">
    <citation type="journal article" date="2013" name="PLoS ONE">
        <title>INDIGO - INtegrated Data Warehouse of MIcrobial GenOmes with Examples from the Red Sea Extremophiles.</title>
        <authorList>
            <person name="Alam I."/>
            <person name="Antunes A."/>
            <person name="Kamau A.A."/>
            <person name="Ba Alawi W."/>
            <person name="Kalkatawi M."/>
            <person name="Stingl U."/>
            <person name="Bajic V.B."/>
        </authorList>
    </citation>
    <scope>NUCLEOTIDE SEQUENCE [LARGE SCALE GENOMIC DNA]</scope>
    <source>
        <strain evidence="1 2">E1L3A</strain>
    </source>
</reference>
<evidence type="ECO:0000313" key="2">
    <source>
        <dbReference type="Proteomes" id="UP000006242"/>
    </source>
</evidence>
<evidence type="ECO:0000313" key="1">
    <source>
        <dbReference type="EMBL" id="ERJ20257.1"/>
    </source>
</evidence>
<proteinExistence type="predicted"/>
<sequence>MNAKYKSLRQTAVCVVATLVVVTCIGVWSAAASEPARAVVERFDSLLLSTMKQGRDLDFAARYDKLARRIDTDFDMPQIARRSLGKSWDALDAAQQRAYITRMRRMLIAGYARTYDQYANQRFDIAGREKIDPESRQVDAALIAPDGTRQVTRYTLVDERGRWRVVRMSPSMGFDASRAAEIVQRDGAQAVLAWMDRGLARYPQLPKA</sequence>
<reference evidence="1 2" key="1">
    <citation type="journal article" date="2011" name="J. Bacteriol.">
        <title>Genome sequence of Salinisphaera shabanensis, a gammaproteobacterium from the harsh, variable environment of the brine-seawater interface of the Shaban Deep in the Red Sea.</title>
        <authorList>
            <person name="Antunes A."/>
            <person name="Alam I."/>
            <person name="Bajic V.B."/>
            <person name="Stingl U."/>
        </authorList>
    </citation>
    <scope>NUCLEOTIDE SEQUENCE [LARGE SCALE GENOMIC DNA]</scope>
    <source>
        <strain evidence="1 2">E1L3A</strain>
    </source>
</reference>
<dbReference type="PANTHER" id="PTHR36573:SF1">
    <property type="entry name" value="INTERMEMBRANE PHOSPHOLIPID TRANSPORT SYSTEM BINDING PROTEIN MLAC"/>
    <property type="match status" value="1"/>
</dbReference>
<dbReference type="EMBL" id="AFNV02000004">
    <property type="protein sequence ID" value="ERJ20257.1"/>
    <property type="molecule type" value="Genomic_DNA"/>
</dbReference>
<dbReference type="PANTHER" id="PTHR36573">
    <property type="entry name" value="INTERMEMBRANE PHOSPHOLIPID TRANSPORT SYSTEM BINDING PROTEIN MLAC"/>
    <property type="match status" value="1"/>
</dbReference>
<dbReference type="Gene3D" id="3.10.450.710">
    <property type="entry name" value="Tgt2/MlaC"/>
    <property type="match status" value="1"/>
</dbReference>
<dbReference type="Pfam" id="PF05494">
    <property type="entry name" value="MlaC"/>
    <property type="match status" value="1"/>
</dbReference>
<dbReference type="RefSeq" id="WP_006912338.1">
    <property type="nucleotide sequence ID" value="NZ_AFNV02000004.1"/>
</dbReference>
<gene>
    <name evidence="1" type="ORF">SSPSH_000816</name>
</gene>
<accession>U2EQB8</accession>
<protein>
    <submittedName>
        <fullName evidence="1">Toluene tolerance protein</fullName>
    </submittedName>
</protein>
<dbReference type="STRING" id="1033802.SSPSH_000816"/>
<dbReference type="AlphaFoldDB" id="U2EQB8"/>
<dbReference type="Proteomes" id="UP000006242">
    <property type="component" value="Unassembled WGS sequence"/>
</dbReference>
<keyword evidence="2" id="KW-1185">Reference proteome</keyword>
<organism evidence="1 2">
    <name type="scientific">Salinisphaera shabanensis E1L3A</name>
    <dbReference type="NCBI Taxonomy" id="1033802"/>
    <lineage>
        <taxon>Bacteria</taxon>
        <taxon>Pseudomonadati</taxon>
        <taxon>Pseudomonadota</taxon>
        <taxon>Gammaproteobacteria</taxon>
        <taxon>Salinisphaerales</taxon>
        <taxon>Salinisphaeraceae</taxon>
        <taxon>Salinisphaera</taxon>
    </lineage>
</organism>
<comment type="caution">
    <text evidence="1">The sequence shown here is derived from an EMBL/GenBank/DDBJ whole genome shotgun (WGS) entry which is preliminary data.</text>
</comment>
<dbReference type="InterPro" id="IPR008869">
    <property type="entry name" value="MlaC/ttg2D"/>
</dbReference>
<name>U2EQB8_9GAMM</name>
<dbReference type="InterPro" id="IPR042245">
    <property type="entry name" value="Tgt2/MlaC_sf"/>
</dbReference>